<reference evidence="4 5" key="1">
    <citation type="journal article" date="2015" name="Genome Announc.">
        <title>Complete Genome Sequence of 'Candidatus Liberibacter africanus,' a Bacterium Associated with Citrus Huanglongbing.</title>
        <authorList>
            <person name="Lin H."/>
            <person name="Pietersen G."/>
            <person name="Han C."/>
            <person name="Read D.A."/>
            <person name="Lou B."/>
            <person name="Gupta G."/>
            <person name="Civerolo E.L."/>
        </authorList>
    </citation>
    <scope>NUCLEOTIDE SEQUENCE [LARGE SCALE GENOMIC DNA]</scope>
    <source>
        <strain evidence="4 5">PTSAPSY</strain>
    </source>
</reference>
<dbReference type="EMBL" id="CP004021">
    <property type="protein sequence ID" value="AKK20059.1"/>
    <property type="molecule type" value="Genomic_DNA"/>
</dbReference>
<feature type="compositionally biased region" description="Basic and acidic residues" evidence="2">
    <location>
        <begin position="545"/>
        <end position="556"/>
    </location>
</feature>
<keyword evidence="1" id="KW-0175">Coiled coil</keyword>
<sequence>MGFWLKLGKWAVTVVGSTATGALAATGFGFPLAAFVAGYTANLATMVHLADADDEAYEKRKKELEESTKHANAVTALSDIIDGANRDIKESQRIYEQDNRTSEDIKNALEHLSQAYIKVAGIDLSTNVNKHESNVIKAMENIRKNISDNRIAWRREFHKDYNADMADTHNERQKIRAELQSQYDKTKDKIKEDDSEGISLLNDLKMMINYLDGKVAKELQGFIDGLNEQVKNLKSLKQEHEELFNTTKTSVKNNADNAVRDAERALDARMRFDSAFKELINTLEEKQGKDFVLTPDILASIADFYAVFRDPEFLHNEVFEKAYQQQAERNKDKVFSDPEKVHNTVNEHLSQSKALHDEYIASLKNKNHSRARMLRYQVEAHQREAARIVEQLDAKFSVWSNGVGFKEKFERLWDFVKSRGNKTFVEWLTEKVNKHGDIIKRDMYLADLAEDDFYRIGLEKTSGYFAYHNDISKELNKLVDRVRESIPSFDARERLVKARPEAEEQEARKREVPEKVKAEEEPLVEEDDFDLGLPSIPIAPVVIGREPKDEKQKETAKTFVPPQASEPKPPIGELESPIANAISEGNVNPPTKEELDRAETKKEREAALNAWLLSAKSENIARQEAKAQKDIERWDKMSDEELSQKFDLIAEFFKKKDVEDPKLLFDGDLTVLDRLLMADLEDQENWEKRKRSWEANQLSHQERWASLPSYAKQQAICAYNSGYNRIYSFLELYEDLKIPQGQLKEMFISERKRVLNEKREKKTEEYRGRDYTIFTKKDVDLLVSVFEDTQRLKRGDFADDNSGLSDDLIKRLENLRRKPKPSESSKLPEDSKSFKVLSLDPPSLYPPKSQQDIQPPKRHDRDEVYTETEHSTDCIIRLPPIDTGEAFNSLKGKKMRIFKGSITVINTRDVEVGVYGETLHPIEELKGSPKTGEFPFLVYSDHQYMPELVIKHSYECPYFHLTSVTIHANVEEN</sequence>
<feature type="region of interest" description="Disordered" evidence="2">
    <location>
        <begin position="838"/>
        <end position="866"/>
    </location>
</feature>
<organism evidence="4 5">
    <name type="scientific">Candidatus Liberibacter africanus PTSAPSY</name>
    <dbReference type="NCBI Taxonomy" id="1277257"/>
    <lineage>
        <taxon>Bacteria</taxon>
        <taxon>Pseudomonadati</taxon>
        <taxon>Pseudomonadota</taxon>
        <taxon>Alphaproteobacteria</taxon>
        <taxon>Hyphomicrobiales</taxon>
        <taxon>Rhizobiaceae</taxon>
        <taxon>Liberibacter</taxon>
    </lineage>
</organism>
<feature type="region of interest" description="Disordered" evidence="2">
    <location>
        <begin position="497"/>
        <end position="524"/>
    </location>
</feature>
<dbReference type="AlphaFoldDB" id="A0A0G3I2G0"/>
<evidence type="ECO:0000313" key="5">
    <source>
        <dbReference type="Proteomes" id="UP000035503"/>
    </source>
</evidence>
<feature type="signal peptide" evidence="3">
    <location>
        <begin position="1"/>
        <end position="24"/>
    </location>
</feature>
<evidence type="ECO:0000313" key="4">
    <source>
        <dbReference type="EMBL" id="AKK20059.1"/>
    </source>
</evidence>
<accession>A0A0G3I2G0</accession>
<feature type="chain" id="PRO_5002555373" evidence="3">
    <location>
        <begin position="25"/>
        <end position="973"/>
    </location>
</feature>
<protein>
    <submittedName>
        <fullName evidence="4">Uncharacterized protein</fullName>
    </submittedName>
</protein>
<feature type="region of interest" description="Disordered" evidence="2">
    <location>
        <begin position="544"/>
        <end position="575"/>
    </location>
</feature>
<evidence type="ECO:0000256" key="1">
    <source>
        <dbReference type="SAM" id="Coils"/>
    </source>
</evidence>
<evidence type="ECO:0000256" key="3">
    <source>
        <dbReference type="SAM" id="SignalP"/>
    </source>
</evidence>
<proteinExistence type="predicted"/>
<gene>
    <name evidence="4" type="ORF">G293_02135</name>
</gene>
<feature type="compositionally biased region" description="Basic and acidic residues" evidence="2">
    <location>
        <begin position="497"/>
        <end position="520"/>
    </location>
</feature>
<dbReference type="RefSeq" id="WP_047264103.1">
    <property type="nucleotide sequence ID" value="NZ_CP004021.1"/>
</dbReference>
<evidence type="ECO:0000256" key="2">
    <source>
        <dbReference type="SAM" id="MobiDB-lite"/>
    </source>
</evidence>
<dbReference type="PATRIC" id="fig|1277257.4.peg.461"/>
<dbReference type="Proteomes" id="UP000035503">
    <property type="component" value="Chromosome"/>
</dbReference>
<keyword evidence="5" id="KW-1185">Reference proteome</keyword>
<keyword evidence="3" id="KW-0732">Signal</keyword>
<dbReference type="STRING" id="1277257.G293_02135"/>
<feature type="compositionally biased region" description="Basic and acidic residues" evidence="2">
    <location>
        <begin position="855"/>
        <end position="866"/>
    </location>
</feature>
<dbReference type="KEGG" id="lau:G293_02135"/>
<feature type="coiled-coil region" evidence="1">
    <location>
        <begin position="158"/>
        <end position="246"/>
    </location>
</feature>
<name>A0A0G3I2G0_LIBAF</name>